<protein>
    <submittedName>
        <fullName evidence="1">Uncharacterized protein</fullName>
    </submittedName>
</protein>
<evidence type="ECO:0000313" key="2">
    <source>
        <dbReference type="Proteomes" id="UP000007151"/>
    </source>
</evidence>
<evidence type="ECO:0000313" key="1">
    <source>
        <dbReference type="EMBL" id="OWR49305.1"/>
    </source>
</evidence>
<dbReference type="AlphaFoldDB" id="A0A212F6D8"/>
<organism evidence="1 2">
    <name type="scientific">Danaus plexippus plexippus</name>
    <dbReference type="NCBI Taxonomy" id="278856"/>
    <lineage>
        <taxon>Eukaryota</taxon>
        <taxon>Metazoa</taxon>
        <taxon>Ecdysozoa</taxon>
        <taxon>Arthropoda</taxon>
        <taxon>Hexapoda</taxon>
        <taxon>Insecta</taxon>
        <taxon>Pterygota</taxon>
        <taxon>Neoptera</taxon>
        <taxon>Endopterygota</taxon>
        <taxon>Lepidoptera</taxon>
        <taxon>Glossata</taxon>
        <taxon>Ditrysia</taxon>
        <taxon>Papilionoidea</taxon>
        <taxon>Nymphalidae</taxon>
        <taxon>Danainae</taxon>
        <taxon>Danaini</taxon>
        <taxon>Danaina</taxon>
        <taxon>Danaus</taxon>
        <taxon>Danaus</taxon>
    </lineage>
</organism>
<dbReference type="KEGG" id="dpl:KGM_212804"/>
<keyword evidence="2" id="KW-1185">Reference proteome</keyword>
<dbReference type="EMBL" id="AGBW02010046">
    <property type="protein sequence ID" value="OWR49305.1"/>
    <property type="molecule type" value="Genomic_DNA"/>
</dbReference>
<reference evidence="1 2" key="1">
    <citation type="journal article" date="2011" name="Cell">
        <title>The monarch butterfly genome yields insights into long-distance migration.</title>
        <authorList>
            <person name="Zhan S."/>
            <person name="Merlin C."/>
            <person name="Boore J.L."/>
            <person name="Reppert S.M."/>
        </authorList>
    </citation>
    <scope>NUCLEOTIDE SEQUENCE [LARGE SCALE GENOMIC DNA]</scope>
    <source>
        <strain evidence="1">F-2</strain>
    </source>
</reference>
<proteinExistence type="predicted"/>
<dbReference type="InParanoid" id="A0A212F6D8"/>
<accession>A0A212F6D8</accession>
<dbReference type="Proteomes" id="UP000007151">
    <property type="component" value="Unassembled WGS sequence"/>
</dbReference>
<name>A0A212F6D8_DANPL</name>
<gene>
    <name evidence="1" type="ORF">KGM_212804</name>
</gene>
<sequence>MQKSKASVQTNGGGALIDTTLMAPDGASDTSLTVSLVRIRKILESSVKYPESSPSVVRTAAVNFFVCLFSPYLPFRLVHFETGPISCACRIAPRHYTFQRLTYAGNRFWYGAASPGPASWSCPTGNKEV</sequence>
<comment type="caution">
    <text evidence="1">The sequence shown here is derived from an EMBL/GenBank/DDBJ whole genome shotgun (WGS) entry which is preliminary data.</text>
</comment>